<dbReference type="PANTHER" id="PTHR46696">
    <property type="entry name" value="P450, PUTATIVE (EUROFUNG)-RELATED"/>
    <property type="match status" value="1"/>
</dbReference>
<keyword evidence="3 7" id="KW-0479">Metal-binding</keyword>
<evidence type="ECO:0000313" key="8">
    <source>
        <dbReference type="EMBL" id="NKY49461.1"/>
    </source>
</evidence>
<protein>
    <submittedName>
        <fullName evidence="8">Cytochrome P450</fullName>
    </submittedName>
</protein>
<dbReference type="AlphaFoldDB" id="A0A846XVP6"/>
<evidence type="ECO:0000256" key="4">
    <source>
        <dbReference type="ARBA" id="ARBA00023002"/>
    </source>
</evidence>
<evidence type="ECO:0000256" key="1">
    <source>
        <dbReference type="ARBA" id="ARBA00010617"/>
    </source>
</evidence>
<dbReference type="GO" id="GO:0020037">
    <property type="term" value="F:heme binding"/>
    <property type="evidence" value="ECO:0007669"/>
    <property type="project" value="InterPro"/>
</dbReference>
<evidence type="ECO:0000256" key="5">
    <source>
        <dbReference type="ARBA" id="ARBA00023004"/>
    </source>
</evidence>
<dbReference type="RefSeq" id="WP_084473812.1">
    <property type="nucleotide sequence ID" value="NZ_JAAXOP010000002.1"/>
</dbReference>
<gene>
    <name evidence="8" type="ORF">HGA08_04435</name>
</gene>
<evidence type="ECO:0000256" key="2">
    <source>
        <dbReference type="ARBA" id="ARBA00022617"/>
    </source>
</evidence>
<dbReference type="PROSITE" id="PS00086">
    <property type="entry name" value="CYTOCHROME_P450"/>
    <property type="match status" value="1"/>
</dbReference>
<evidence type="ECO:0000256" key="6">
    <source>
        <dbReference type="ARBA" id="ARBA00023033"/>
    </source>
</evidence>
<dbReference type="PRINTS" id="PR00359">
    <property type="entry name" value="BP450"/>
</dbReference>
<dbReference type="InterPro" id="IPR036396">
    <property type="entry name" value="Cyt_P450_sf"/>
</dbReference>
<dbReference type="InterPro" id="IPR001128">
    <property type="entry name" value="Cyt_P450"/>
</dbReference>
<dbReference type="Gene3D" id="1.10.630.10">
    <property type="entry name" value="Cytochrome P450"/>
    <property type="match status" value="1"/>
</dbReference>
<keyword evidence="2 7" id="KW-0349">Heme</keyword>
<comment type="similarity">
    <text evidence="1 7">Belongs to the cytochrome P450 family.</text>
</comment>
<accession>A0A846XVP6</accession>
<dbReference type="EMBL" id="JAAXOP010000002">
    <property type="protein sequence ID" value="NKY49461.1"/>
    <property type="molecule type" value="Genomic_DNA"/>
</dbReference>
<reference evidence="8 9" key="1">
    <citation type="submission" date="2020-04" db="EMBL/GenBank/DDBJ databases">
        <title>MicrobeNet Type strains.</title>
        <authorList>
            <person name="Nicholson A.C."/>
        </authorList>
    </citation>
    <scope>NUCLEOTIDE SEQUENCE [LARGE SCALE GENOMIC DNA]</scope>
    <source>
        <strain evidence="8 9">JCM 12354</strain>
    </source>
</reference>
<organism evidence="8 9">
    <name type="scientific">Nocardia vermiculata</name>
    <dbReference type="NCBI Taxonomy" id="257274"/>
    <lineage>
        <taxon>Bacteria</taxon>
        <taxon>Bacillati</taxon>
        <taxon>Actinomycetota</taxon>
        <taxon>Actinomycetes</taxon>
        <taxon>Mycobacteriales</taxon>
        <taxon>Nocardiaceae</taxon>
        <taxon>Nocardia</taxon>
    </lineage>
</organism>
<dbReference type="SUPFAM" id="SSF48264">
    <property type="entry name" value="Cytochrome P450"/>
    <property type="match status" value="1"/>
</dbReference>
<dbReference type="GO" id="GO:0016705">
    <property type="term" value="F:oxidoreductase activity, acting on paired donors, with incorporation or reduction of molecular oxygen"/>
    <property type="evidence" value="ECO:0007669"/>
    <property type="project" value="InterPro"/>
</dbReference>
<keyword evidence="5 7" id="KW-0408">Iron</keyword>
<evidence type="ECO:0000256" key="3">
    <source>
        <dbReference type="ARBA" id="ARBA00022723"/>
    </source>
</evidence>
<dbReference type="InterPro" id="IPR002397">
    <property type="entry name" value="Cyt_P450_B"/>
</dbReference>
<keyword evidence="6 7" id="KW-0503">Monooxygenase</keyword>
<dbReference type="GO" id="GO:0004497">
    <property type="term" value="F:monooxygenase activity"/>
    <property type="evidence" value="ECO:0007669"/>
    <property type="project" value="UniProtKB-KW"/>
</dbReference>
<keyword evidence="9" id="KW-1185">Reference proteome</keyword>
<dbReference type="PANTHER" id="PTHR46696:SF6">
    <property type="entry name" value="P450, PUTATIVE (EUROFUNG)-RELATED"/>
    <property type="match status" value="1"/>
</dbReference>
<dbReference type="Proteomes" id="UP000565711">
    <property type="component" value="Unassembled WGS sequence"/>
</dbReference>
<proteinExistence type="inferred from homology"/>
<sequence>MVTVHSDDHRQPRYDFDRHAPRYRDEFDTITTEMQRTCPIAWSPTYGGHWVAAGSREVFGLARSQDVSSDHDPNGERRGYRGITIPFPETGTAIRNGILEMDPPEQRVWRQALNPYLSPAAVNRWIPFVDEVVRAALDDRIESGRIDFVDDLANIVPAVLTLAMLGIPLRKWQLYCEPAHASVYTPPDSPDLARVREQHQAMGIDLLTNLTEVRTRPRPGIVHALANLEIDGEAPSDIEILGMLGLLIGGGFDTTTALTAHALEWLSEHPDQRETLSAERDLLLNSATEEFLRFFTPAPGDGRTVSRDCEYSGVRLQEGERLWLSWAMANRDPELFPEPNTLDLDRKGNRHFSFGIGVHRCIGSNVARTVFKRMLVAVLDRMPDFRCDPEGAVHYDTIGVIQGMRKLPATFTPGPRLGPGLDETLATLQRVCDEQRTAEPVTAHRDRAEI</sequence>
<evidence type="ECO:0000256" key="7">
    <source>
        <dbReference type="RuleBase" id="RU000461"/>
    </source>
</evidence>
<name>A0A846XVP6_9NOCA</name>
<keyword evidence="4 7" id="KW-0560">Oxidoreductase</keyword>
<dbReference type="GO" id="GO:0005506">
    <property type="term" value="F:iron ion binding"/>
    <property type="evidence" value="ECO:0007669"/>
    <property type="project" value="InterPro"/>
</dbReference>
<dbReference type="InterPro" id="IPR017972">
    <property type="entry name" value="Cyt_P450_CS"/>
</dbReference>
<evidence type="ECO:0000313" key="9">
    <source>
        <dbReference type="Proteomes" id="UP000565711"/>
    </source>
</evidence>
<comment type="caution">
    <text evidence="8">The sequence shown here is derived from an EMBL/GenBank/DDBJ whole genome shotgun (WGS) entry which is preliminary data.</text>
</comment>
<dbReference type="Pfam" id="PF00067">
    <property type="entry name" value="p450"/>
    <property type="match status" value="1"/>
</dbReference>